<organism evidence="1 2">
    <name type="scientific">Niabella pedocola</name>
    <dbReference type="NCBI Taxonomy" id="1752077"/>
    <lineage>
        <taxon>Bacteria</taxon>
        <taxon>Pseudomonadati</taxon>
        <taxon>Bacteroidota</taxon>
        <taxon>Chitinophagia</taxon>
        <taxon>Chitinophagales</taxon>
        <taxon>Chitinophagaceae</taxon>
        <taxon>Niabella</taxon>
    </lineage>
</organism>
<evidence type="ECO:0008006" key="3">
    <source>
        <dbReference type="Google" id="ProtNLM"/>
    </source>
</evidence>
<evidence type="ECO:0000313" key="2">
    <source>
        <dbReference type="Proteomes" id="UP001199816"/>
    </source>
</evidence>
<comment type="caution">
    <text evidence="1">The sequence shown here is derived from an EMBL/GenBank/DDBJ whole genome shotgun (WGS) entry which is preliminary data.</text>
</comment>
<gene>
    <name evidence="1" type="ORF">LQ567_24275</name>
</gene>
<accession>A0ABS8PXX8</accession>
<dbReference type="RefSeq" id="WP_231008509.1">
    <property type="nucleotide sequence ID" value="NZ_JAJNEC010000007.1"/>
</dbReference>
<proteinExistence type="predicted"/>
<name>A0ABS8PXX8_9BACT</name>
<dbReference type="EMBL" id="JAJNEC010000007">
    <property type="protein sequence ID" value="MCD2425922.1"/>
    <property type="molecule type" value="Genomic_DNA"/>
</dbReference>
<keyword evidence="2" id="KW-1185">Reference proteome</keyword>
<reference evidence="1 2" key="1">
    <citation type="submission" date="2021-11" db="EMBL/GenBank/DDBJ databases">
        <title>Genomic of Niabella pedocola.</title>
        <authorList>
            <person name="Wu T."/>
        </authorList>
    </citation>
    <scope>NUCLEOTIDE SEQUENCE [LARGE SCALE GENOMIC DNA]</scope>
    <source>
        <strain evidence="1 2">JCM 31011</strain>
    </source>
</reference>
<evidence type="ECO:0000313" key="1">
    <source>
        <dbReference type="EMBL" id="MCD2425922.1"/>
    </source>
</evidence>
<protein>
    <recommendedName>
        <fullName evidence="3">DUF3822 domain-containing protein</fullName>
    </recommendedName>
</protein>
<dbReference type="Proteomes" id="UP001199816">
    <property type="component" value="Unassembled WGS sequence"/>
</dbReference>
<sequence>MKYYLLRTVSDPEIVGVTDGGGQVELDANNPVTKKLKDFFYFKDYWNEKRTVPDFEVSNCTATILPKAKLTDFLNFSPALMTCPFMISKRLADVFARFKIQRYNTYPVTLYKRERLISDKYFLFCCPLLGYEVIDFPKSVFYTKKSLFAKERNYIRYKDEKDYSENYIVSAKIETLVLNSNFDSSLDYFKTRIGEIYISEGLKDAIEILGFTGANIFDDKEPEIVIE</sequence>